<dbReference type="NCBIfam" id="TIGR02849">
    <property type="entry name" value="spore_III_AD"/>
    <property type="match status" value="1"/>
</dbReference>
<keyword evidence="1" id="KW-1133">Transmembrane helix</keyword>
<keyword evidence="1" id="KW-0812">Transmembrane</keyword>
<sequence>MAIVKVIGIAFVGLICVGVLREVKPSLAVACGIVTGLVIVYTLLDEFTYVITKFNELAELAAIDNTLIKTVLKIIGIGYLTEFSANVAEDYGSPSIAKKIQFGGKICIAVLAVPIITGIITSIGNIAK</sequence>
<dbReference type="InterPro" id="IPR014211">
    <property type="entry name" value="Spore_III_AD"/>
</dbReference>
<dbReference type="EMBL" id="JADINF010000113">
    <property type="protein sequence ID" value="MBO8424256.1"/>
    <property type="molecule type" value="Genomic_DNA"/>
</dbReference>
<evidence type="ECO:0000313" key="2">
    <source>
        <dbReference type="EMBL" id="MBO8424256.1"/>
    </source>
</evidence>
<feature type="transmembrane region" description="Helical" evidence="1">
    <location>
        <begin position="106"/>
        <end position="127"/>
    </location>
</feature>
<protein>
    <submittedName>
        <fullName evidence="2">Stage III sporulation protein AD</fullName>
    </submittedName>
</protein>
<gene>
    <name evidence="2" type="primary">spoIIIAD</name>
    <name evidence="2" type="ORF">IAB16_04495</name>
</gene>
<accession>A0A940ID71</accession>
<name>A0A940ID71_9FIRM</name>
<dbReference type="AlphaFoldDB" id="A0A940ID71"/>
<comment type="caution">
    <text evidence="2">The sequence shown here is derived from an EMBL/GenBank/DDBJ whole genome shotgun (WGS) entry which is preliminary data.</text>
</comment>
<dbReference type="InterPro" id="IPR025664">
    <property type="entry name" value="Spore_III_AC/AD"/>
</dbReference>
<dbReference type="Proteomes" id="UP000727857">
    <property type="component" value="Unassembled WGS sequence"/>
</dbReference>
<organism evidence="2 3">
    <name type="scientific">Candidatus Stercoripulliclostridium pullicola</name>
    <dbReference type="NCBI Taxonomy" id="2840953"/>
    <lineage>
        <taxon>Bacteria</taxon>
        <taxon>Bacillati</taxon>
        <taxon>Bacillota</taxon>
        <taxon>Clostridia</taxon>
        <taxon>Eubacteriales</taxon>
        <taxon>Candidatus Stercoripulliclostridium</taxon>
    </lineage>
</organism>
<evidence type="ECO:0000313" key="3">
    <source>
        <dbReference type="Proteomes" id="UP000727857"/>
    </source>
</evidence>
<evidence type="ECO:0000256" key="1">
    <source>
        <dbReference type="SAM" id="Phobius"/>
    </source>
</evidence>
<proteinExistence type="predicted"/>
<reference evidence="2" key="2">
    <citation type="journal article" date="2021" name="PeerJ">
        <title>Extensive microbial diversity within the chicken gut microbiome revealed by metagenomics and culture.</title>
        <authorList>
            <person name="Gilroy R."/>
            <person name="Ravi A."/>
            <person name="Getino M."/>
            <person name="Pursley I."/>
            <person name="Horton D.L."/>
            <person name="Alikhan N.F."/>
            <person name="Baker D."/>
            <person name="Gharbi K."/>
            <person name="Hall N."/>
            <person name="Watson M."/>
            <person name="Adriaenssens E.M."/>
            <person name="Foster-Nyarko E."/>
            <person name="Jarju S."/>
            <person name="Secka A."/>
            <person name="Antonio M."/>
            <person name="Oren A."/>
            <person name="Chaudhuri R.R."/>
            <person name="La Ragione R."/>
            <person name="Hildebrand F."/>
            <person name="Pallen M.J."/>
        </authorList>
    </citation>
    <scope>NUCLEOTIDE SEQUENCE</scope>
    <source>
        <strain evidence="2">517</strain>
    </source>
</reference>
<keyword evidence="1" id="KW-0472">Membrane</keyword>
<dbReference type="Pfam" id="PF06686">
    <property type="entry name" value="SpoIIIAC"/>
    <property type="match status" value="2"/>
</dbReference>
<feature type="transmembrane region" description="Helical" evidence="1">
    <location>
        <begin position="27"/>
        <end position="44"/>
    </location>
</feature>
<reference evidence="2" key="1">
    <citation type="submission" date="2020-10" db="EMBL/GenBank/DDBJ databases">
        <authorList>
            <person name="Gilroy R."/>
        </authorList>
    </citation>
    <scope>NUCLEOTIDE SEQUENCE</scope>
    <source>
        <strain evidence="2">517</strain>
    </source>
</reference>